<reference evidence="1 2" key="1">
    <citation type="submission" date="2016-11" db="EMBL/GenBank/DDBJ databases">
        <authorList>
            <person name="Jaros S."/>
            <person name="Januszkiewicz K."/>
            <person name="Wedrychowicz H."/>
        </authorList>
    </citation>
    <scope>NUCLEOTIDE SEQUENCE [LARGE SCALE GENOMIC DNA]</scope>
    <source>
        <strain evidence="1 2">DSM 43832</strain>
    </source>
</reference>
<proteinExistence type="predicted"/>
<evidence type="ECO:0000313" key="2">
    <source>
        <dbReference type="Proteomes" id="UP000184363"/>
    </source>
</evidence>
<keyword evidence="2" id="KW-1185">Reference proteome</keyword>
<dbReference type="Proteomes" id="UP000184363">
    <property type="component" value="Unassembled WGS sequence"/>
</dbReference>
<gene>
    <name evidence="1" type="ORF">SAMN05443637_13034</name>
</gene>
<sequence>MAATATATISRGALAAVLDAAGLCDYELCDTYSGRGMHGATCFGVIVDREDLPRLFSAFGYATGTAQADDDLATAAKWAELADAAVTDEMGRYRVIAYFPGWQVEG</sequence>
<dbReference type="RefSeq" id="WP_073460388.1">
    <property type="nucleotide sequence ID" value="NZ_FRAP01000030.1"/>
</dbReference>
<evidence type="ECO:0000313" key="1">
    <source>
        <dbReference type="EMBL" id="SHL46817.1"/>
    </source>
</evidence>
<protein>
    <submittedName>
        <fullName evidence="1">Uncharacterized protein</fullName>
    </submittedName>
</protein>
<name>A0A1M7AVZ4_PSETH</name>
<accession>A0A1M7AVZ4</accession>
<dbReference type="EMBL" id="FRAP01000030">
    <property type="protein sequence ID" value="SHL46817.1"/>
    <property type="molecule type" value="Genomic_DNA"/>
</dbReference>
<dbReference type="AlphaFoldDB" id="A0A1M7AVZ4"/>
<organism evidence="1 2">
    <name type="scientific">Pseudonocardia thermophila</name>
    <dbReference type="NCBI Taxonomy" id="1848"/>
    <lineage>
        <taxon>Bacteria</taxon>
        <taxon>Bacillati</taxon>
        <taxon>Actinomycetota</taxon>
        <taxon>Actinomycetes</taxon>
        <taxon>Pseudonocardiales</taxon>
        <taxon>Pseudonocardiaceae</taxon>
        <taxon>Pseudonocardia</taxon>
    </lineage>
</organism>